<keyword evidence="3" id="KW-1185">Reference proteome</keyword>
<keyword evidence="1" id="KW-0732">Signal</keyword>
<feature type="signal peptide" evidence="1">
    <location>
        <begin position="1"/>
        <end position="17"/>
    </location>
</feature>
<protein>
    <submittedName>
        <fullName evidence="2">Uncharacterized protein</fullName>
    </submittedName>
</protein>
<evidence type="ECO:0000313" key="3">
    <source>
        <dbReference type="Proteomes" id="UP001060261"/>
    </source>
</evidence>
<feature type="chain" id="PRO_5046643628" evidence="1">
    <location>
        <begin position="18"/>
        <end position="186"/>
    </location>
</feature>
<accession>A0ABY5YI56</accession>
<name>A0ABY5YI56_9DEIO</name>
<evidence type="ECO:0000313" key="2">
    <source>
        <dbReference type="EMBL" id="UWX64772.1"/>
    </source>
</evidence>
<gene>
    <name evidence="2" type="ORF">N0D28_03675</name>
</gene>
<sequence length="186" mass="19269">MRQTTLLALLLTASAQAQTWTVSGSFTNQFLGCVRTPGGSVQCTMTSTYIGAQTQAAAYFFASSTKAFTPDGQAIEASSSSVAGKPSSAFSTNVSYKDVPVKVVYTFPYPHALNTISMLMIDTGTIRNVAITPSSPTAASSSAALPAIQLGTTQAVVGGKAYTISLTNCKLNSGNYTCTSTLVPLH</sequence>
<proteinExistence type="predicted"/>
<evidence type="ECO:0000256" key="1">
    <source>
        <dbReference type="SAM" id="SignalP"/>
    </source>
</evidence>
<dbReference type="EMBL" id="CP104213">
    <property type="protein sequence ID" value="UWX64772.1"/>
    <property type="molecule type" value="Genomic_DNA"/>
</dbReference>
<organism evidence="2 3">
    <name type="scientific">Deinococcus rubellus</name>
    <dbReference type="NCBI Taxonomy" id="1889240"/>
    <lineage>
        <taxon>Bacteria</taxon>
        <taxon>Thermotogati</taxon>
        <taxon>Deinococcota</taxon>
        <taxon>Deinococci</taxon>
        <taxon>Deinococcales</taxon>
        <taxon>Deinococcaceae</taxon>
        <taxon>Deinococcus</taxon>
    </lineage>
</organism>
<dbReference type="Proteomes" id="UP001060261">
    <property type="component" value="Chromosome"/>
</dbReference>
<dbReference type="RefSeq" id="WP_260561033.1">
    <property type="nucleotide sequence ID" value="NZ_BAABEC010000009.1"/>
</dbReference>
<reference evidence="2" key="1">
    <citation type="submission" date="2022-09" db="EMBL/GenBank/DDBJ databases">
        <title>genome sequence of Deinococcus rubellus.</title>
        <authorList>
            <person name="Srinivasan S."/>
        </authorList>
    </citation>
    <scope>NUCLEOTIDE SEQUENCE</scope>
    <source>
        <strain evidence="2">Ant6</strain>
    </source>
</reference>